<dbReference type="NCBIfam" id="NF033517">
    <property type="entry name" value="transpos_IS66"/>
    <property type="match status" value="1"/>
</dbReference>
<accession>A0AA37MZ40</accession>
<dbReference type="AlphaFoldDB" id="A0AA37MZ40"/>
<sequence length="276" mass="31680">MVPEIEAIRFYLCPERKISFDGFVNYEGRRFGVPYSYPGATARVERSGEYPKKFLEGFRGYLHTDGYAGYNQVPDITRCGCWAHLRRKFVEAMPAASSNPKGLLTPAQVGRDYCDQLFAAEKKLAELPAEEKQKQRLAVEKPMLRAFWCWLEELEQQPLAGNLKKAVQYARKQQPYMENYLLDPRCQISNNLAENAIRPFTVGRKNWLFSDTVKGARASAVIYSLVETAGANGLSERGYLHIVLSNLPSMDFRQHPELLKDLIPWSDYMRSCFEQE</sequence>
<dbReference type="Proteomes" id="UP001055185">
    <property type="component" value="Unassembled WGS sequence"/>
</dbReference>
<dbReference type="InterPro" id="IPR004291">
    <property type="entry name" value="Transposase_IS66_central"/>
</dbReference>
<dbReference type="PANTHER" id="PTHR33678">
    <property type="entry name" value="BLL1576 PROTEIN"/>
    <property type="match status" value="1"/>
</dbReference>
<comment type="caution">
    <text evidence="2">The sequence shown here is derived from an EMBL/GenBank/DDBJ whole genome shotgun (WGS) entry which is preliminary data.</text>
</comment>
<evidence type="ECO:0000259" key="1">
    <source>
        <dbReference type="Pfam" id="PF03050"/>
    </source>
</evidence>
<gene>
    <name evidence="2" type="ORF">JCM17207_17570</name>
</gene>
<evidence type="ECO:0000313" key="3">
    <source>
        <dbReference type="Proteomes" id="UP001055185"/>
    </source>
</evidence>
<organism evidence="2 3">
    <name type="scientific">Faecalibacterium gallinarum</name>
    <dbReference type="NCBI Taxonomy" id="2903556"/>
    <lineage>
        <taxon>Bacteria</taxon>
        <taxon>Bacillati</taxon>
        <taxon>Bacillota</taxon>
        <taxon>Clostridia</taxon>
        <taxon>Eubacteriales</taxon>
        <taxon>Oscillospiraceae</taxon>
        <taxon>Faecalibacterium</taxon>
    </lineage>
</organism>
<reference evidence="2" key="1">
    <citation type="journal article" date="2022" name="Int. J. Syst. Evol. Microbiol.">
        <title>Genome-based, phenotypic and chemotaxonomic classification of Faecalibacterium strains: proposal of three novel species Faecalibacterium duncaniae sp. nov., Faecalibacterium hattorii sp. nov. and Faecalibacterium gallinarum sp. nov. .</title>
        <authorList>
            <person name="Sakamoto M."/>
            <person name="Sakurai N."/>
            <person name="Tanno H."/>
            <person name="Iino T."/>
            <person name="Ohkuma M."/>
            <person name="Endo A."/>
        </authorList>
    </citation>
    <scope>NUCLEOTIDE SEQUENCE</scope>
    <source>
        <strain evidence="2">JCM 17207</strain>
    </source>
</reference>
<dbReference type="Pfam" id="PF03050">
    <property type="entry name" value="DDE_Tnp_IS66"/>
    <property type="match status" value="1"/>
</dbReference>
<dbReference type="PANTHER" id="PTHR33678:SF1">
    <property type="entry name" value="BLL1576 PROTEIN"/>
    <property type="match status" value="1"/>
</dbReference>
<dbReference type="EMBL" id="BQKV01000063">
    <property type="protein sequence ID" value="GJN65132.1"/>
    <property type="molecule type" value="Genomic_DNA"/>
</dbReference>
<keyword evidence="3" id="KW-1185">Reference proteome</keyword>
<evidence type="ECO:0000313" key="2">
    <source>
        <dbReference type="EMBL" id="GJN65132.1"/>
    </source>
</evidence>
<name>A0AA37MZ40_9FIRM</name>
<dbReference type="InterPro" id="IPR052344">
    <property type="entry name" value="Transposase-related"/>
</dbReference>
<protein>
    <recommendedName>
        <fullName evidence="1">Transposase IS66 central domain-containing protein</fullName>
    </recommendedName>
</protein>
<proteinExistence type="predicted"/>
<feature type="domain" description="Transposase IS66 central" evidence="1">
    <location>
        <begin position="45"/>
        <end position="217"/>
    </location>
</feature>